<dbReference type="EMBL" id="LWUJ01000011">
    <property type="protein sequence ID" value="OAL10198.1"/>
    <property type="molecule type" value="Genomic_DNA"/>
</dbReference>
<dbReference type="Pfam" id="PF01783">
    <property type="entry name" value="Ribosomal_L32p"/>
    <property type="match status" value="1"/>
</dbReference>
<accession>A0A1A9QD90</accession>
<name>A0A1A9QD90_9MOLU</name>
<dbReference type="STRING" id="432608.A6V39_01985"/>
<organism evidence="6 7">
    <name type="scientific">Candidatus Mycoplasma haematobovis</name>
    <dbReference type="NCBI Taxonomy" id="432608"/>
    <lineage>
        <taxon>Bacteria</taxon>
        <taxon>Bacillati</taxon>
        <taxon>Mycoplasmatota</taxon>
        <taxon>Mollicutes</taxon>
        <taxon>Mycoplasmataceae</taxon>
        <taxon>Mycoplasma</taxon>
    </lineage>
</organism>
<evidence type="ECO:0000256" key="1">
    <source>
        <dbReference type="ARBA" id="ARBA00008560"/>
    </source>
</evidence>
<evidence type="ECO:0000313" key="7">
    <source>
        <dbReference type="Proteomes" id="UP000077623"/>
    </source>
</evidence>
<evidence type="ECO:0000256" key="2">
    <source>
        <dbReference type="ARBA" id="ARBA00022980"/>
    </source>
</evidence>
<sequence>MAVSPRRVSKSRKGMRNSHTALKLTTLTICSNCAKYIKSHSVCSCGYYNKKQIIKR</sequence>
<dbReference type="NCBIfam" id="TIGR01031">
    <property type="entry name" value="rpmF_bact"/>
    <property type="match status" value="1"/>
</dbReference>
<dbReference type="InterPro" id="IPR044957">
    <property type="entry name" value="Ribosomal_bL32_bact"/>
</dbReference>
<proteinExistence type="inferred from homology"/>
<evidence type="ECO:0000256" key="4">
    <source>
        <dbReference type="ARBA" id="ARBA00035178"/>
    </source>
</evidence>
<keyword evidence="3 5" id="KW-0687">Ribonucleoprotein</keyword>
<dbReference type="HAMAP" id="MF_00340">
    <property type="entry name" value="Ribosomal_bL32"/>
    <property type="match status" value="1"/>
</dbReference>
<dbReference type="PANTHER" id="PTHR35534:SF1">
    <property type="entry name" value="LARGE RIBOSOMAL SUBUNIT PROTEIN BL32"/>
    <property type="match status" value="1"/>
</dbReference>
<dbReference type="GO" id="GO:0006412">
    <property type="term" value="P:translation"/>
    <property type="evidence" value="ECO:0007669"/>
    <property type="project" value="UniProtKB-UniRule"/>
</dbReference>
<evidence type="ECO:0000313" key="6">
    <source>
        <dbReference type="EMBL" id="OAL10198.1"/>
    </source>
</evidence>
<dbReference type="RefSeq" id="WP_187150046.1">
    <property type="nucleotide sequence ID" value="NZ_LWUJ01000011.1"/>
</dbReference>
<reference evidence="7" key="1">
    <citation type="submission" date="2016-04" db="EMBL/GenBank/DDBJ databases">
        <authorList>
            <person name="Quiroz-Castaneda R.E."/>
            <person name="Martinez-Ocampo F."/>
        </authorList>
    </citation>
    <scope>NUCLEOTIDE SEQUENCE [LARGE SCALE GENOMIC DNA]</scope>
    <source>
        <strain evidence="7">INIFAP01</strain>
    </source>
</reference>
<evidence type="ECO:0000256" key="3">
    <source>
        <dbReference type="ARBA" id="ARBA00023274"/>
    </source>
</evidence>
<dbReference type="GO" id="GO:0003735">
    <property type="term" value="F:structural constituent of ribosome"/>
    <property type="evidence" value="ECO:0007669"/>
    <property type="project" value="InterPro"/>
</dbReference>
<dbReference type="InterPro" id="IPR002677">
    <property type="entry name" value="Ribosomal_bL32"/>
</dbReference>
<dbReference type="PANTHER" id="PTHR35534">
    <property type="entry name" value="50S RIBOSOMAL PROTEIN L32"/>
    <property type="match status" value="1"/>
</dbReference>
<comment type="caution">
    <text evidence="6">The sequence shown here is derived from an EMBL/GenBank/DDBJ whole genome shotgun (WGS) entry which is preliminary data.</text>
</comment>
<gene>
    <name evidence="5" type="primary">rpmF</name>
    <name evidence="6" type="ORF">A6V39_01985</name>
</gene>
<evidence type="ECO:0000256" key="5">
    <source>
        <dbReference type="HAMAP-Rule" id="MF_00340"/>
    </source>
</evidence>
<dbReference type="GO" id="GO:0015934">
    <property type="term" value="C:large ribosomal subunit"/>
    <property type="evidence" value="ECO:0007669"/>
    <property type="project" value="InterPro"/>
</dbReference>
<dbReference type="AlphaFoldDB" id="A0A1A9QD90"/>
<dbReference type="SUPFAM" id="SSF57829">
    <property type="entry name" value="Zn-binding ribosomal proteins"/>
    <property type="match status" value="1"/>
</dbReference>
<keyword evidence="7" id="KW-1185">Reference proteome</keyword>
<comment type="similarity">
    <text evidence="1 5">Belongs to the bacterial ribosomal protein bL32 family.</text>
</comment>
<dbReference type="Proteomes" id="UP000077623">
    <property type="component" value="Unassembled WGS sequence"/>
</dbReference>
<dbReference type="InterPro" id="IPR011332">
    <property type="entry name" value="Ribosomal_zn-bd"/>
</dbReference>
<keyword evidence="2 5" id="KW-0689">Ribosomal protein</keyword>
<protein>
    <recommendedName>
        <fullName evidence="4 5">Large ribosomal subunit protein bL32</fullName>
    </recommendedName>
</protein>